<keyword evidence="5" id="KW-1185">Reference proteome</keyword>
<reference evidence="4" key="3">
    <citation type="submission" date="2017-04" db="EMBL/GenBank/DDBJ databases">
        <title>Population genomics of picophytoplankton unveils novel chromosome hypervariability.</title>
        <authorList>
            <consortium name="DOE Joint Genome Institute"/>
            <person name="Blanc-Mathieu R."/>
            <person name="Krasovec M."/>
            <person name="Hebrard M."/>
            <person name="Yau S."/>
            <person name="Desgranges E."/>
            <person name="Martin J."/>
            <person name="Schackwitz W."/>
            <person name="Kuo A."/>
            <person name="Salin G."/>
            <person name="Donnadieu C."/>
            <person name="Desdevises Y."/>
            <person name="Sanchez-Ferandin S."/>
            <person name="Moreau H."/>
            <person name="Rivals E."/>
            <person name="Grigoriev I.V."/>
            <person name="Grimsley N."/>
            <person name="Eyre-Walker A."/>
            <person name="Piganeau G."/>
        </authorList>
    </citation>
    <scope>NUCLEOTIDE SEQUENCE [LARGE SCALE GENOMIC DNA]</scope>
    <source>
        <strain evidence="4">RCC 1115</strain>
    </source>
</reference>
<feature type="transmembrane region" description="Helical" evidence="1">
    <location>
        <begin position="80"/>
        <end position="100"/>
    </location>
</feature>
<accession>A0A454Y5A7</accession>
<feature type="transmembrane region" description="Helical" evidence="1">
    <location>
        <begin position="112"/>
        <end position="131"/>
    </location>
</feature>
<keyword evidence="1" id="KW-1133">Transmembrane helix</keyword>
<reference evidence="3 5" key="1">
    <citation type="journal article" date="2006" name="Proc. Natl. Acad. Sci. U.S.A.">
        <title>Genome analysis of the smallest free-living eukaryote Ostreococcus tauri unveils many unique features.</title>
        <authorList>
            <person name="Derelle E."/>
            <person name="Ferraz C."/>
            <person name="Rombauts S."/>
            <person name="Rouze P."/>
            <person name="Worden A.Z."/>
            <person name="Robbens S."/>
            <person name="Partensky F."/>
            <person name="Degroeve S."/>
            <person name="Echeynie S."/>
            <person name="Cooke R."/>
            <person name="Saeys Y."/>
            <person name="Wuyts J."/>
            <person name="Jabbari K."/>
            <person name="Bowler C."/>
            <person name="Panaud O."/>
            <person name="Piegu B."/>
            <person name="Ball S.G."/>
            <person name="Ral J.-P."/>
            <person name="Bouget F.-Y."/>
            <person name="Piganeau G."/>
            <person name="De Baets B."/>
            <person name="Picard A."/>
            <person name="Delseny M."/>
            <person name="Demaille J."/>
            <person name="Van de Peer Y."/>
            <person name="Moreau H."/>
        </authorList>
    </citation>
    <scope>NUCLEOTIDE SEQUENCE [LARGE SCALE GENOMIC DNA]</scope>
    <source>
        <strain evidence="3 5">OTTH0595</strain>
    </source>
</reference>
<feature type="signal peptide" evidence="2">
    <location>
        <begin position="1"/>
        <end position="23"/>
    </location>
</feature>
<feature type="chain" id="PRO_5030174946" evidence="2">
    <location>
        <begin position="24"/>
        <end position="140"/>
    </location>
</feature>
<organism evidence="3 5">
    <name type="scientific">Ostreococcus tauri</name>
    <name type="common">Marine green alga</name>
    <dbReference type="NCBI Taxonomy" id="70448"/>
    <lineage>
        <taxon>Eukaryota</taxon>
        <taxon>Viridiplantae</taxon>
        <taxon>Chlorophyta</taxon>
        <taxon>Mamiellophyceae</taxon>
        <taxon>Mamiellales</taxon>
        <taxon>Bathycoccaceae</taxon>
        <taxon>Ostreococcus</taxon>
    </lineage>
</organism>
<proteinExistence type="predicted"/>
<keyword evidence="1" id="KW-0472">Membrane</keyword>
<dbReference type="KEGG" id="ota:OT_ostta07g04630"/>
<accession>Q014F2</accession>
<dbReference type="AlphaFoldDB" id="Q014F2"/>
<evidence type="ECO:0000313" key="5">
    <source>
        <dbReference type="Proteomes" id="UP000009170"/>
    </source>
</evidence>
<name>Q014F2_OSTTA</name>
<evidence type="ECO:0000256" key="2">
    <source>
        <dbReference type="SAM" id="SignalP"/>
    </source>
</evidence>
<evidence type="ECO:0000313" key="3">
    <source>
        <dbReference type="EMBL" id="CAL54727.1"/>
    </source>
</evidence>
<dbReference type="Proteomes" id="UP000009170">
    <property type="component" value="Unassembled WGS sequence"/>
</dbReference>
<keyword evidence="1" id="KW-0812">Transmembrane</keyword>
<reference evidence="3" key="2">
    <citation type="journal article" date="2014" name="BMC Genomics">
        <title>An improved genome of the model marine alga Ostreococcus tauri unfolds by assessing Illumina de novo assemblies.</title>
        <authorList>
            <person name="Blanc-Mathieu R."/>
            <person name="Verhelst B."/>
            <person name="Derelle E."/>
            <person name="Rombauts S."/>
            <person name="Bouget F.Y."/>
            <person name="Carre I."/>
            <person name="Chateau A."/>
            <person name="Eyre-Walker A."/>
            <person name="Grimsley N."/>
            <person name="Moreau H."/>
            <person name="Piegu B."/>
            <person name="Rivals E."/>
            <person name="Schackwitz W."/>
            <person name="Van de Peer Y."/>
            <person name="Piganeau G."/>
        </authorList>
    </citation>
    <scope>NUCLEOTIDE SEQUENCE</scope>
    <source>
        <strain evidence="3">RCC4221</strain>
    </source>
</reference>
<dbReference type="RefSeq" id="XP_003080560.1">
    <property type="nucleotide sequence ID" value="XM_003080512.1"/>
</dbReference>
<dbReference type="EMBL" id="KZ155778">
    <property type="protein sequence ID" value="OUS47185.1"/>
    <property type="molecule type" value="Genomic_DNA"/>
</dbReference>
<sequence>MARVLCAWALTYYGFLFNQSCVALEAHAEMTREARAKGTEAPKLLAVKYGRVSCARVLVSARTVGNFIEQSLALMPGLFAHFYVFGGLRAIRAAWLWLVVRWLYPVAYSYGLPWVFFVTVPNYACVFGMYIELARHAKLL</sequence>
<keyword evidence="2" id="KW-0732">Signal</keyword>
<dbReference type="EMBL" id="CAID01000007">
    <property type="protein sequence ID" value="CAL54727.1"/>
    <property type="molecule type" value="Genomic_DNA"/>
</dbReference>
<accession>A0A1Y5IJP4</accession>
<dbReference type="InParanoid" id="Q014F2"/>
<evidence type="ECO:0000313" key="4">
    <source>
        <dbReference type="EMBL" id="OUS47185.1"/>
    </source>
</evidence>
<protein>
    <submittedName>
        <fullName evidence="3">Unnamed product</fullName>
    </submittedName>
</protein>
<gene>
    <name evidence="4" type="ORF">BE221DRAFT_72241</name>
    <name evidence="3" type="ORF">OT_ostta07g04630</name>
</gene>
<dbReference type="OrthoDB" id="59983at2759"/>
<dbReference type="GeneID" id="9836963"/>
<evidence type="ECO:0000256" key="1">
    <source>
        <dbReference type="SAM" id="Phobius"/>
    </source>
</evidence>
<dbReference type="Proteomes" id="UP000195557">
    <property type="component" value="Unassembled WGS sequence"/>
</dbReference>